<dbReference type="GO" id="GO:0009379">
    <property type="term" value="C:Holliday junction helicase complex"/>
    <property type="evidence" value="ECO:0007669"/>
    <property type="project" value="InterPro"/>
</dbReference>
<keyword evidence="8" id="KW-0378">Hydrolase</keyword>
<keyword evidence="2 6" id="KW-0227">DNA damage</keyword>
<feature type="domain" description="Helix-hairpin-helix DNA-binding motif class 1" evidence="7">
    <location>
        <begin position="110"/>
        <end position="129"/>
    </location>
</feature>
<evidence type="ECO:0000313" key="9">
    <source>
        <dbReference type="Proteomes" id="UP000177507"/>
    </source>
</evidence>
<comment type="subunit">
    <text evidence="6">Homotetramer. Forms an RuvA(8)-RuvB(12)-Holliday junction (HJ) complex. HJ DNA is sandwiched between 2 RuvA tetramers; dsDNA enters through RuvA and exits via RuvB. An RuvB hexamer assembles on each DNA strand where it exits the tetramer. Each RuvB hexamer is contacted by two RuvA subunits (via domain III) on 2 adjacent RuvB subunits; this complex drives branch migration. In the full resolvosome a probable DNA-RuvA(4)-RuvB(12)-RuvC(2) complex forms which resolves the HJ.</text>
</comment>
<dbReference type="SUPFAM" id="SSF46929">
    <property type="entry name" value="DNA helicase RuvA subunit, C-terminal domain"/>
    <property type="match status" value="1"/>
</dbReference>
<comment type="domain">
    <text evidence="6">Has three domains with a flexible linker between the domains II and III and assumes an 'L' shape. Domain III is highly mobile and contacts RuvB.</text>
</comment>
<dbReference type="Pfam" id="PF07499">
    <property type="entry name" value="RuvA_C"/>
    <property type="match status" value="1"/>
</dbReference>
<dbReference type="GO" id="GO:0005737">
    <property type="term" value="C:cytoplasm"/>
    <property type="evidence" value="ECO:0007669"/>
    <property type="project" value="UniProtKB-SubCell"/>
</dbReference>
<dbReference type="InterPro" id="IPR010994">
    <property type="entry name" value="RuvA_2-like"/>
</dbReference>
<comment type="similarity">
    <text evidence="6">Belongs to the RuvA family.</text>
</comment>
<dbReference type="Gene3D" id="1.10.8.10">
    <property type="entry name" value="DNA helicase RuvA subunit, C-terminal domain"/>
    <property type="match status" value="1"/>
</dbReference>
<proteinExistence type="inferred from homology"/>
<evidence type="ECO:0000256" key="1">
    <source>
        <dbReference type="ARBA" id="ARBA00022490"/>
    </source>
</evidence>
<dbReference type="Gene3D" id="1.10.150.20">
    <property type="entry name" value="5' to 3' exonuclease, C-terminal subdomain"/>
    <property type="match status" value="1"/>
</dbReference>
<dbReference type="AlphaFoldDB" id="A0A1F8ETY3"/>
<evidence type="ECO:0000259" key="7">
    <source>
        <dbReference type="SMART" id="SM00278"/>
    </source>
</evidence>
<evidence type="ECO:0000256" key="5">
    <source>
        <dbReference type="ARBA" id="ARBA00023204"/>
    </source>
</evidence>
<dbReference type="GO" id="GO:0000400">
    <property type="term" value="F:four-way junction DNA binding"/>
    <property type="evidence" value="ECO:0007669"/>
    <property type="project" value="UniProtKB-UniRule"/>
</dbReference>
<dbReference type="SUPFAM" id="SSF50249">
    <property type="entry name" value="Nucleic acid-binding proteins"/>
    <property type="match status" value="1"/>
</dbReference>
<dbReference type="InterPro" id="IPR011114">
    <property type="entry name" value="RuvA_C"/>
</dbReference>
<evidence type="ECO:0000256" key="4">
    <source>
        <dbReference type="ARBA" id="ARBA00023172"/>
    </source>
</evidence>
<dbReference type="HAMAP" id="MF_00031">
    <property type="entry name" value="DNA_HJ_migration_RuvA"/>
    <property type="match status" value="1"/>
</dbReference>
<dbReference type="GO" id="GO:0048476">
    <property type="term" value="C:Holliday junction resolvase complex"/>
    <property type="evidence" value="ECO:0007669"/>
    <property type="project" value="UniProtKB-UniRule"/>
</dbReference>
<comment type="function">
    <text evidence="6">The RuvA-RuvB-RuvC complex processes Holliday junction (HJ) DNA during genetic recombination and DNA repair, while the RuvA-RuvB complex plays an important role in the rescue of blocked DNA replication forks via replication fork reversal (RFR). RuvA specifically binds to HJ cruciform DNA, conferring on it an open structure. The RuvB hexamer acts as an ATP-dependent pump, pulling dsDNA into and through the RuvAB complex. HJ branch migration allows RuvC to scan DNA until it finds its consensus sequence, where it cleaves and resolves the cruciform DNA.</text>
</comment>
<keyword evidence="8" id="KW-0067">ATP-binding</keyword>
<dbReference type="SMART" id="SM00278">
    <property type="entry name" value="HhH1"/>
    <property type="match status" value="2"/>
</dbReference>
<sequence length="196" mass="20928">MIGYISGTIQAISGKYAIVDVNGVGYRVTMPAKSLNSIAKIGEQVKLFTHYQTNPRDGSVELYGFTTPEELNFFELLTTVSGIGPKSAQAILASADLQTLQIGIVRGDGDYLRKVTGLGEKTAHRLVLELKTKIMSADLGVKAGSDAGTDGETIDALVTLGYSQYQARDVLKQVSGAAKTSEEKIKEALKILGTKK</sequence>
<keyword evidence="8" id="KW-0347">Helicase</keyword>
<evidence type="ECO:0000313" key="8">
    <source>
        <dbReference type="EMBL" id="OGN04293.1"/>
    </source>
</evidence>
<comment type="caution">
    <text evidence="6">Lacks conserved residue(s) required for the propagation of feature annotation.</text>
</comment>
<dbReference type="CDD" id="cd14332">
    <property type="entry name" value="UBA_RuvA_C"/>
    <property type="match status" value="1"/>
</dbReference>
<evidence type="ECO:0000256" key="2">
    <source>
        <dbReference type="ARBA" id="ARBA00022763"/>
    </source>
</evidence>
<feature type="region of interest" description="Domain III" evidence="6">
    <location>
        <begin position="150"/>
        <end position="196"/>
    </location>
</feature>
<evidence type="ECO:0000256" key="6">
    <source>
        <dbReference type="HAMAP-Rule" id="MF_00031"/>
    </source>
</evidence>
<keyword evidence="4 6" id="KW-0233">DNA recombination</keyword>
<accession>A0A1F8ETY3</accession>
<organism evidence="8 9">
    <name type="scientific">Candidatus Yanofskybacteria bacterium RIFCSPHIGHO2_01_FULL_44_17</name>
    <dbReference type="NCBI Taxonomy" id="1802668"/>
    <lineage>
        <taxon>Bacteria</taxon>
        <taxon>Candidatus Yanofskyibacteriota</taxon>
    </lineage>
</organism>
<keyword evidence="1 6" id="KW-0963">Cytoplasm</keyword>
<reference evidence="8 9" key="1">
    <citation type="journal article" date="2016" name="Nat. Commun.">
        <title>Thousands of microbial genomes shed light on interconnected biogeochemical processes in an aquifer system.</title>
        <authorList>
            <person name="Anantharaman K."/>
            <person name="Brown C.T."/>
            <person name="Hug L.A."/>
            <person name="Sharon I."/>
            <person name="Castelle C.J."/>
            <person name="Probst A.J."/>
            <person name="Thomas B.C."/>
            <person name="Singh A."/>
            <person name="Wilkins M.J."/>
            <person name="Karaoz U."/>
            <person name="Brodie E.L."/>
            <person name="Williams K.H."/>
            <person name="Hubbard S.S."/>
            <person name="Banfield J.F."/>
        </authorList>
    </citation>
    <scope>NUCLEOTIDE SEQUENCE [LARGE SCALE GENOMIC DNA]</scope>
</reference>
<dbReference type="InterPro" id="IPR000085">
    <property type="entry name" value="RuvA"/>
</dbReference>
<dbReference type="SUPFAM" id="SSF47781">
    <property type="entry name" value="RuvA domain 2-like"/>
    <property type="match status" value="1"/>
</dbReference>
<dbReference type="GO" id="GO:0006281">
    <property type="term" value="P:DNA repair"/>
    <property type="evidence" value="ECO:0007669"/>
    <property type="project" value="UniProtKB-UniRule"/>
</dbReference>
<protein>
    <recommendedName>
        <fullName evidence="6">Holliday junction branch migration complex subunit RuvA</fullName>
    </recommendedName>
</protein>
<dbReference type="GO" id="GO:0005524">
    <property type="term" value="F:ATP binding"/>
    <property type="evidence" value="ECO:0007669"/>
    <property type="project" value="InterPro"/>
</dbReference>
<feature type="domain" description="Helix-hairpin-helix DNA-binding motif class 1" evidence="7">
    <location>
        <begin position="75"/>
        <end position="94"/>
    </location>
</feature>
<dbReference type="InterPro" id="IPR003583">
    <property type="entry name" value="Hlx-hairpin-Hlx_DNA-bd_motif"/>
</dbReference>
<keyword evidence="3 6" id="KW-0238">DNA-binding</keyword>
<dbReference type="InterPro" id="IPR013849">
    <property type="entry name" value="DNA_helicase_Holl-junc_RuvA_I"/>
</dbReference>
<comment type="subcellular location">
    <subcellularLocation>
        <location evidence="6">Cytoplasm</location>
    </subcellularLocation>
</comment>
<dbReference type="GO" id="GO:0006310">
    <property type="term" value="P:DNA recombination"/>
    <property type="evidence" value="ECO:0007669"/>
    <property type="project" value="UniProtKB-UniRule"/>
</dbReference>
<dbReference type="EMBL" id="MGJI01000022">
    <property type="protein sequence ID" value="OGN04293.1"/>
    <property type="molecule type" value="Genomic_DNA"/>
</dbReference>
<dbReference type="InterPro" id="IPR036267">
    <property type="entry name" value="RuvA_C_sf"/>
</dbReference>
<comment type="caution">
    <text evidence="8">The sequence shown here is derived from an EMBL/GenBank/DDBJ whole genome shotgun (WGS) entry which is preliminary data.</text>
</comment>
<keyword evidence="5 6" id="KW-0234">DNA repair</keyword>
<dbReference type="Gene3D" id="2.40.50.140">
    <property type="entry name" value="Nucleic acid-binding proteins"/>
    <property type="match status" value="1"/>
</dbReference>
<dbReference type="Pfam" id="PF14520">
    <property type="entry name" value="HHH_5"/>
    <property type="match status" value="1"/>
</dbReference>
<gene>
    <name evidence="6" type="primary">ruvA</name>
    <name evidence="8" type="ORF">A2831_01150</name>
</gene>
<dbReference type="GO" id="GO:0009378">
    <property type="term" value="F:four-way junction helicase activity"/>
    <property type="evidence" value="ECO:0007669"/>
    <property type="project" value="InterPro"/>
</dbReference>
<dbReference type="Pfam" id="PF01330">
    <property type="entry name" value="RuvA_N"/>
    <property type="match status" value="1"/>
</dbReference>
<name>A0A1F8ETY3_9BACT</name>
<dbReference type="NCBIfam" id="TIGR00084">
    <property type="entry name" value="ruvA"/>
    <property type="match status" value="1"/>
</dbReference>
<dbReference type="Proteomes" id="UP000177507">
    <property type="component" value="Unassembled WGS sequence"/>
</dbReference>
<evidence type="ECO:0000256" key="3">
    <source>
        <dbReference type="ARBA" id="ARBA00023125"/>
    </source>
</evidence>
<keyword evidence="8" id="KW-0547">Nucleotide-binding</keyword>
<dbReference type="STRING" id="1802668.A2831_01150"/>
<dbReference type="InterPro" id="IPR012340">
    <property type="entry name" value="NA-bd_OB-fold"/>
</dbReference>